<name>A0A1G6QZ23_9BACL</name>
<proteinExistence type="predicted"/>
<reference evidence="1 2" key="1">
    <citation type="submission" date="2016-10" db="EMBL/GenBank/DDBJ databases">
        <authorList>
            <person name="de Groot N.N."/>
        </authorList>
    </citation>
    <scope>NUCLEOTIDE SEQUENCE [LARGE SCALE GENOMIC DNA]</scope>
    <source>
        <strain evidence="1 2">DSM 45514</strain>
    </source>
</reference>
<dbReference type="AlphaFoldDB" id="A0A1G6QZ23"/>
<dbReference type="RefSeq" id="WP_091572884.1">
    <property type="nucleotide sequence ID" value="NZ_FMZA01000025.1"/>
</dbReference>
<dbReference type="Proteomes" id="UP000199387">
    <property type="component" value="Unassembled WGS sequence"/>
</dbReference>
<sequence>MSIKYNEYLLLELFNSEPLIIDREAEIYKYQIKGEMGFELTLYFSVYDQYATVRLGCKELKKPIFEVDMENVVEIRAGKEKISFFKQESQEPVFQVRISPSFMLDISL</sequence>
<protein>
    <submittedName>
        <fullName evidence="1">Uncharacterized protein</fullName>
    </submittedName>
</protein>
<dbReference type="EMBL" id="FMZA01000025">
    <property type="protein sequence ID" value="SDC97511.1"/>
    <property type="molecule type" value="Genomic_DNA"/>
</dbReference>
<evidence type="ECO:0000313" key="1">
    <source>
        <dbReference type="EMBL" id="SDC97511.1"/>
    </source>
</evidence>
<accession>A0A1G6QZ23</accession>
<keyword evidence="2" id="KW-1185">Reference proteome</keyword>
<dbReference type="OrthoDB" id="2339832at2"/>
<organism evidence="1 2">
    <name type="scientific">Melghirimyces thermohalophilus</name>
    <dbReference type="NCBI Taxonomy" id="1236220"/>
    <lineage>
        <taxon>Bacteria</taxon>
        <taxon>Bacillati</taxon>
        <taxon>Bacillota</taxon>
        <taxon>Bacilli</taxon>
        <taxon>Bacillales</taxon>
        <taxon>Thermoactinomycetaceae</taxon>
        <taxon>Melghirimyces</taxon>
    </lineage>
</organism>
<gene>
    <name evidence="1" type="ORF">SAMN04488112_1255</name>
</gene>
<evidence type="ECO:0000313" key="2">
    <source>
        <dbReference type="Proteomes" id="UP000199387"/>
    </source>
</evidence>